<dbReference type="Gene3D" id="3.40.630.30">
    <property type="match status" value="2"/>
</dbReference>
<dbReference type="EMBL" id="SACP01000041">
    <property type="protein sequence ID" value="RVU13830.1"/>
    <property type="molecule type" value="Genomic_DNA"/>
</dbReference>
<dbReference type="GO" id="GO:0008999">
    <property type="term" value="F:protein-N-terminal-alanine acetyltransferase activity"/>
    <property type="evidence" value="ECO:0007669"/>
    <property type="project" value="TreeGrafter"/>
</dbReference>
<comment type="caution">
    <text evidence="2">The sequence shown here is derived from an EMBL/GenBank/DDBJ whole genome shotgun (WGS) entry which is preliminary data.</text>
</comment>
<dbReference type="FunFam" id="3.40.630.30:FF:000047">
    <property type="entry name" value="Acetyltransferase, GNAT family"/>
    <property type="match status" value="1"/>
</dbReference>
<reference evidence="2 3" key="1">
    <citation type="submission" date="2019-01" db="EMBL/GenBank/DDBJ databases">
        <authorList>
            <person name="Chen W.-M."/>
        </authorList>
    </citation>
    <scope>NUCLEOTIDE SEQUENCE [LARGE SCALE GENOMIC DNA]</scope>
    <source>
        <strain evidence="2 3">TER-1</strain>
    </source>
</reference>
<organism evidence="2 3">
    <name type="scientific">Methylobacterium oryzihabitans</name>
    <dbReference type="NCBI Taxonomy" id="2499852"/>
    <lineage>
        <taxon>Bacteria</taxon>
        <taxon>Pseudomonadati</taxon>
        <taxon>Pseudomonadota</taxon>
        <taxon>Alphaproteobacteria</taxon>
        <taxon>Hyphomicrobiales</taxon>
        <taxon>Methylobacteriaceae</taxon>
        <taxon>Methylobacterium</taxon>
    </lineage>
</organism>
<dbReference type="AlphaFoldDB" id="A0A437NUY6"/>
<keyword evidence="2" id="KW-0808">Transferase</keyword>
<protein>
    <submittedName>
        <fullName evidence="2">N-acetyltransferase</fullName>
    </submittedName>
</protein>
<dbReference type="Pfam" id="PF00583">
    <property type="entry name" value="Acetyltransf_1"/>
    <property type="match status" value="1"/>
</dbReference>
<dbReference type="InterPro" id="IPR000182">
    <property type="entry name" value="GNAT_dom"/>
</dbReference>
<dbReference type="SUPFAM" id="SSF55729">
    <property type="entry name" value="Acyl-CoA N-acyltransferases (Nat)"/>
    <property type="match status" value="2"/>
</dbReference>
<evidence type="ECO:0000313" key="3">
    <source>
        <dbReference type="Proteomes" id="UP000286997"/>
    </source>
</evidence>
<gene>
    <name evidence="2" type="ORF">EOE48_26090</name>
</gene>
<feature type="domain" description="N-acetyltransferase" evidence="1">
    <location>
        <begin position="34"/>
        <end position="192"/>
    </location>
</feature>
<name>A0A437NUY6_9HYPH</name>
<keyword evidence="3" id="KW-1185">Reference proteome</keyword>
<dbReference type="Pfam" id="PF13302">
    <property type="entry name" value="Acetyltransf_3"/>
    <property type="match status" value="1"/>
</dbReference>
<dbReference type="OrthoDB" id="5295305at2"/>
<dbReference type="GO" id="GO:1990189">
    <property type="term" value="F:protein N-terminal-serine acetyltransferase activity"/>
    <property type="evidence" value="ECO:0007669"/>
    <property type="project" value="TreeGrafter"/>
</dbReference>
<dbReference type="RefSeq" id="WP_127733804.1">
    <property type="nucleotide sequence ID" value="NZ_SACP01000041.1"/>
</dbReference>
<evidence type="ECO:0000313" key="2">
    <source>
        <dbReference type="EMBL" id="RVU13830.1"/>
    </source>
</evidence>
<dbReference type="PANTHER" id="PTHR43441">
    <property type="entry name" value="RIBOSOMAL-PROTEIN-SERINE ACETYLTRANSFERASE"/>
    <property type="match status" value="1"/>
</dbReference>
<dbReference type="PROSITE" id="PS51186">
    <property type="entry name" value="GNAT"/>
    <property type="match status" value="2"/>
</dbReference>
<dbReference type="InterPro" id="IPR016181">
    <property type="entry name" value="Acyl_CoA_acyltransferase"/>
</dbReference>
<dbReference type="PANTHER" id="PTHR43441:SF2">
    <property type="entry name" value="FAMILY ACETYLTRANSFERASE, PUTATIVE (AFU_ORTHOLOGUE AFUA_7G00850)-RELATED"/>
    <property type="match status" value="1"/>
</dbReference>
<sequence length="387" mass="42156">MAEADPVTRLPVGEPVAVGAAPRPERIVLEGDLVTLVPLDPAAHGDDLAQAVTGPGTEALWPYMGAGPFPERGPFLDHLAACAASEDPLFYAILDRASGRAVGHAALMRIDPANRVIEVGNILYAPALQRRPGATEAMALLAAYVFDTLGYRRYEWKCNALNAPSRRAALRLGFRFEGIFRQAMIVKGRNRDTAWFSLLDREWPQAAGAFRRWLAPDNLSGPDPQRLRLSALNAGRITGSDLRRADAADLPALGRVQADAFAGNRALLGVEPLPLLTPASTVLAEHEVWLAGEGDDVAGALVLDPEPGHLTIWSVAVDPRRQGQGLGNRLLAAAENRARDLDLATLRLYTGEPLTRNRDWYTRQGWDTERIEPLADRRLVHMVKHLA</sequence>
<dbReference type="InterPro" id="IPR051908">
    <property type="entry name" value="Ribosomal_N-acetyltransferase"/>
</dbReference>
<accession>A0A437NUY6</accession>
<feature type="domain" description="N-acetyltransferase" evidence="1">
    <location>
        <begin position="240"/>
        <end position="387"/>
    </location>
</feature>
<evidence type="ECO:0000259" key="1">
    <source>
        <dbReference type="PROSITE" id="PS51186"/>
    </source>
</evidence>
<dbReference type="Proteomes" id="UP000286997">
    <property type="component" value="Unassembled WGS sequence"/>
</dbReference>
<proteinExistence type="predicted"/>
<dbReference type="CDD" id="cd04301">
    <property type="entry name" value="NAT_SF"/>
    <property type="match status" value="1"/>
</dbReference>